<reference evidence="2" key="1">
    <citation type="submission" date="2013-08" db="EMBL/GenBank/DDBJ databases">
        <authorList>
            <person name="Mendez C."/>
            <person name="Richter M."/>
            <person name="Ferrer M."/>
            <person name="Sanchez J."/>
        </authorList>
    </citation>
    <scope>NUCLEOTIDE SEQUENCE</scope>
</reference>
<dbReference type="GO" id="GO:0003677">
    <property type="term" value="F:DNA binding"/>
    <property type="evidence" value="ECO:0007669"/>
    <property type="project" value="InterPro"/>
</dbReference>
<sequence>MATPTSGDFEELLGQIEREAKEDGPAGIADLRALQFKYQMINELILRRRELHWTQQQLAEHSGIAQTAISKIERGRKSPTIDTYARLLTALELNPTWARRSAERASQPA</sequence>
<dbReference type="EMBL" id="AUZX01010028">
    <property type="protein sequence ID" value="EQD49413.1"/>
    <property type="molecule type" value="Genomic_DNA"/>
</dbReference>
<name>T0ZXX9_9ZZZZ</name>
<dbReference type="PROSITE" id="PS50943">
    <property type="entry name" value="HTH_CROC1"/>
    <property type="match status" value="1"/>
</dbReference>
<evidence type="ECO:0000313" key="2">
    <source>
        <dbReference type="EMBL" id="EQD49413.1"/>
    </source>
</evidence>
<evidence type="ECO:0000259" key="1">
    <source>
        <dbReference type="PROSITE" id="PS50943"/>
    </source>
</evidence>
<dbReference type="InterPro" id="IPR010982">
    <property type="entry name" value="Lambda_DNA-bd_dom_sf"/>
</dbReference>
<gene>
    <name evidence="2" type="ORF">B1A_13686</name>
</gene>
<accession>T0ZXX9</accession>
<dbReference type="SUPFAM" id="SSF47413">
    <property type="entry name" value="lambda repressor-like DNA-binding domains"/>
    <property type="match status" value="1"/>
</dbReference>
<protein>
    <submittedName>
        <fullName evidence="2">Toxin-antitoxin system, antitoxin component, Xre family</fullName>
    </submittedName>
</protein>
<organism evidence="2">
    <name type="scientific">mine drainage metagenome</name>
    <dbReference type="NCBI Taxonomy" id="410659"/>
    <lineage>
        <taxon>unclassified sequences</taxon>
        <taxon>metagenomes</taxon>
        <taxon>ecological metagenomes</taxon>
    </lineage>
</organism>
<comment type="caution">
    <text evidence="2">The sequence shown here is derived from an EMBL/GenBank/DDBJ whole genome shotgun (WGS) entry which is preliminary data.</text>
</comment>
<proteinExistence type="predicted"/>
<reference evidence="2" key="2">
    <citation type="journal article" date="2014" name="ISME J.">
        <title>Microbial stratification in low pH oxic and suboxic macroscopic growths along an acid mine drainage.</title>
        <authorList>
            <person name="Mendez-Garcia C."/>
            <person name="Mesa V."/>
            <person name="Sprenger R.R."/>
            <person name="Richter M."/>
            <person name="Diez M.S."/>
            <person name="Solano J."/>
            <person name="Bargiela R."/>
            <person name="Golyshina O.V."/>
            <person name="Manteca A."/>
            <person name="Ramos J.L."/>
            <person name="Gallego J.R."/>
            <person name="Llorente I."/>
            <person name="Martins Dos Santos V.A."/>
            <person name="Jensen O.N."/>
            <person name="Pelaez A.I."/>
            <person name="Sanchez J."/>
            <person name="Ferrer M."/>
        </authorList>
    </citation>
    <scope>NUCLEOTIDE SEQUENCE</scope>
</reference>
<dbReference type="AlphaFoldDB" id="T0ZXX9"/>
<dbReference type="InterPro" id="IPR001387">
    <property type="entry name" value="Cro/C1-type_HTH"/>
</dbReference>
<feature type="domain" description="HTH cro/C1-type" evidence="1">
    <location>
        <begin position="44"/>
        <end position="98"/>
    </location>
</feature>
<dbReference type="SMART" id="SM00530">
    <property type="entry name" value="HTH_XRE"/>
    <property type="match status" value="1"/>
</dbReference>
<dbReference type="Pfam" id="PF01381">
    <property type="entry name" value="HTH_3"/>
    <property type="match status" value="1"/>
</dbReference>
<dbReference type="CDD" id="cd00093">
    <property type="entry name" value="HTH_XRE"/>
    <property type="match status" value="1"/>
</dbReference>
<dbReference type="Gene3D" id="1.10.260.40">
    <property type="entry name" value="lambda repressor-like DNA-binding domains"/>
    <property type="match status" value="1"/>
</dbReference>